<comment type="caution">
    <text evidence="1">The sequence shown here is derived from an EMBL/GenBank/DDBJ whole genome shotgun (WGS) entry which is preliminary data.</text>
</comment>
<accession>A0ACB6RHU6</accession>
<protein>
    <submittedName>
        <fullName evidence="1">Uncharacterized protein</fullName>
    </submittedName>
</protein>
<organism evidence="1 2">
    <name type="scientific">Lindgomyces ingoldianus</name>
    <dbReference type="NCBI Taxonomy" id="673940"/>
    <lineage>
        <taxon>Eukaryota</taxon>
        <taxon>Fungi</taxon>
        <taxon>Dikarya</taxon>
        <taxon>Ascomycota</taxon>
        <taxon>Pezizomycotina</taxon>
        <taxon>Dothideomycetes</taxon>
        <taxon>Pleosporomycetidae</taxon>
        <taxon>Pleosporales</taxon>
        <taxon>Lindgomycetaceae</taxon>
        <taxon>Lindgomyces</taxon>
    </lineage>
</organism>
<dbReference type="Proteomes" id="UP000799755">
    <property type="component" value="Unassembled WGS sequence"/>
</dbReference>
<proteinExistence type="predicted"/>
<gene>
    <name evidence="1" type="ORF">BDR25DRAFT_321365</name>
</gene>
<name>A0ACB6RHU6_9PLEO</name>
<evidence type="ECO:0000313" key="1">
    <source>
        <dbReference type="EMBL" id="KAF2478343.1"/>
    </source>
</evidence>
<sequence>MSMFDKQGIPKSLLQYDTNQLDFDDALAPLLSFSLVRVEIGKQSFNMHPLVQVSMRTVLSAVFPSGDYKTWADCDVLLPYAREAISHRASRMSTERKEEVLGLEHLDTLISVSQLGSVLEGQAKYEEAEAMHRRALEGYEKLGREHPDTLTSVSQLGSVLSMQGKDEEAEAMYRRALEGYEKVLRLEHSDTLTSVSQLRSALERQGKSEEAEAMDRRAQEGRKKSLGLEHPDTLTGVS</sequence>
<dbReference type="EMBL" id="MU003492">
    <property type="protein sequence ID" value="KAF2478343.1"/>
    <property type="molecule type" value="Genomic_DNA"/>
</dbReference>
<keyword evidence="2" id="KW-1185">Reference proteome</keyword>
<reference evidence="1" key="1">
    <citation type="journal article" date="2020" name="Stud. Mycol.">
        <title>101 Dothideomycetes genomes: a test case for predicting lifestyles and emergence of pathogens.</title>
        <authorList>
            <person name="Haridas S."/>
            <person name="Albert R."/>
            <person name="Binder M."/>
            <person name="Bloem J."/>
            <person name="Labutti K."/>
            <person name="Salamov A."/>
            <person name="Andreopoulos B."/>
            <person name="Baker S."/>
            <person name="Barry K."/>
            <person name="Bills G."/>
            <person name="Bluhm B."/>
            <person name="Cannon C."/>
            <person name="Castanera R."/>
            <person name="Culley D."/>
            <person name="Daum C."/>
            <person name="Ezra D."/>
            <person name="Gonzalez J."/>
            <person name="Henrissat B."/>
            <person name="Kuo A."/>
            <person name="Liang C."/>
            <person name="Lipzen A."/>
            <person name="Lutzoni F."/>
            <person name="Magnuson J."/>
            <person name="Mondo S."/>
            <person name="Nolan M."/>
            <person name="Ohm R."/>
            <person name="Pangilinan J."/>
            <person name="Park H.-J."/>
            <person name="Ramirez L."/>
            <person name="Alfaro M."/>
            <person name="Sun H."/>
            <person name="Tritt A."/>
            <person name="Yoshinaga Y."/>
            <person name="Zwiers L.-H."/>
            <person name="Turgeon B."/>
            <person name="Goodwin S."/>
            <person name="Spatafora J."/>
            <person name="Crous P."/>
            <person name="Grigoriev I."/>
        </authorList>
    </citation>
    <scope>NUCLEOTIDE SEQUENCE</scope>
    <source>
        <strain evidence="1">ATCC 200398</strain>
    </source>
</reference>
<evidence type="ECO:0000313" key="2">
    <source>
        <dbReference type="Proteomes" id="UP000799755"/>
    </source>
</evidence>